<evidence type="ECO:0000313" key="2">
    <source>
        <dbReference type="Proteomes" id="UP000654922"/>
    </source>
</evidence>
<proteinExistence type="predicted"/>
<reference evidence="1" key="1">
    <citation type="submission" date="2020-06" db="EMBL/GenBank/DDBJ databases">
        <title>Draft genome sequences of strains closely related to Aspergillus parafelis and Aspergillus hiratsukae.</title>
        <authorList>
            <person name="Dos Santos R.A.C."/>
            <person name="Rivero-Menendez O."/>
            <person name="Steenwyk J.L."/>
            <person name="Mead M.E."/>
            <person name="Goldman G.H."/>
            <person name="Alastruey-Izquierdo A."/>
            <person name="Rokas A."/>
        </authorList>
    </citation>
    <scope>NUCLEOTIDE SEQUENCE</scope>
    <source>
        <strain evidence="1">CNM-CM5623</strain>
    </source>
</reference>
<dbReference type="Pfam" id="PF11017">
    <property type="entry name" value="DUF2855"/>
    <property type="match status" value="1"/>
</dbReference>
<dbReference type="EMBL" id="JACBAE010001352">
    <property type="protein sequence ID" value="KAF7162540.1"/>
    <property type="molecule type" value="Genomic_DNA"/>
</dbReference>
<organism evidence="1 2">
    <name type="scientific">Aspergillus felis</name>
    <dbReference type="NCBI Taxonomy" id="1287682"/>
    <lineage>
        <taxon>Eukaryota</taxon>
        <taxon>Fungi</taxon>
        <taxon>Dikarya</taxon>
        <taxon>Ascomycota</taxon>
        <taxon>Pezizomycotina</taxon>
        <taxon>Eurotiomycetes</taxon>
        <taxon>Eurotiomycetidae</taxon>
        <taxon>Eurotiales</taxon>
        <taxon>Aspergillaceae</taxon>
        <taxon>Aspergillus</taxon>
        <taxon>Aspergillus subgen. Fumigati</taxon>
    </lineage>
</organism>
<comment type="caution">
    <text evidence="1">The sequence shown here is derived from an EMBL/GenBank/DDBJ whole genome shotgun (WGS) entry which is preliminary data.</text>
</comment>
<dbReference type="OrthoDB" id="192702at2759"/>
<dbReference type="AlphaFoldDB" id="A0A8H6PWN2"/>
<accession>A0A8H6PWN2</accession>
<dbReference type="InterPro" id="IPR021276">
    <property type="entry name" value="DUF2855"/>
</dbReference>
<protein>
    <submittedName>
        <fullName evidence="1">Uncharacterized protein</fullName>
    </submittedName>
</protein>
<dbReference type="Proteomes" id="UP000654922">
    <property type="component" value="Unassembled WGS sequence"/>
</dbReference>
<evidence type="ECO:0000313" key="1">
    <source>
        <dbReference type="EMBL" id="KAF7162540.1"/>
    </source>
</evidence>
<sequence length="501" mass="54778">MQSAATNPDMIHVVCKADNRQHAVVSIPPSVDQKLSSSSLRARPVLLGLTSNNLSYARGGDVLHWWKTYPVPPNAPSPYNDQSLWGIVPAWGYATVTESNVPGISRDSLLWGYWPTSTSPTLLRLEPSEPEGHWVEVSSHRQQLMPIYNRYEQIHSDEEEELDERAWTALFQGMWLAGYLLSEYVFPDPGAREPVHPLGAASKLPWSSDEADLSSAFVVVLGASTKVARSFTWCLFDWPRASGPLGLVQFTSSPGVLQEVADREGWGDVSKAFAYTEIDQATGWIEGLQPTKVVIIDCGARENVLSQICQNLQESAPRPYKTVILHVGSQQKVYTTEEVQEARAAMQSLGKIQYNTSGIQDTIIDREGAATYFGKVSRRWKGWLADRGSAIPDMRLVWGQGIEGEDGIYGGWERLSNGEVRPEEGLSGSRARPEVMCPFYGIGIPPLGANHEGGPVRATAIIAQEGEELIFAVTNLSSEPSAGAGASTGLVEGSQCRIPLN</sequence>
<gene>
    <name evidence="1" type="ORF">CNMCM5623_007786</name>
</gene>
<name>A0A8H6PWN2_9EURO</name>